<dbReference type="InterPro" id="IPR052021">
    <property type="entry name" value="Type-I_RS_S_subunit"/>
</dbReference>
<organism evidence="3 4">
    <name type="scientific">Mycoplasma zalophidermidis</name>
    <dbReference type="NCBI Taxonomy" id="398174"/>
    <lineage>
        <taxon>Bacteria</taxon>
        <taxon>Bacillati</taxon>
        <taxon>Mycoplasmatota</taxon>
        <taxon>Mollicutes</taxon>
        <taxon>Mycoplasmataceae</taxon>
        <taxon>Mycoplasma</taxon>
    </lineage>
</organism>
<evidence type="ECO:0000256" key="1">
    <source>
        <dbReference type="SAM" id="Coils"/>
    </source>
</evidence>
<name>A0ABS6DSD0_9MOLU</name>
<keyword evidence="3" id="KW-0540">Nuclease</keyword>
<protein>
    <submittedName>
        <fullName evidence="3">Restriction endonuclease subunit S</fullName>
    </submittedName>
</protein>
<reference evidence="3" key="1">
    <citation type="submission" date="2021-06" db="EMBL/GenBank/DDBJ databases">
        <title>Novel Mycoplasma species detected in California sea lions (Zalophus californianus) from the USA.</title>
        <authorList>
            <person name="Volokhov D.V."/>
            <person name="Furtak V.A."/>
            <person name="Zagorodnyaya T.A."/>
        </authorList>
    </citation>
    <scope>NUCLEOTIDE SEQUENCE [LARGE SCALE GENOMIC DNA]</scope>
    <source>
        <strain evidence="3">CSL 4779</strain>
    </source>
</reference>
<dbReference type="PANTHER" id="PTHR30408">
    <property type="entry name" value="TYPE-1 RESTRICTION ENZYME ECOKI SPECIFICITY PROTEIN"/>
    <property type="match status" value="1"/>
</dbReference>
<dbReference type="Pfam" id="PF01420">
    <property type="entry name" value="Methylase_S"/>
    <property type="match status" value="1"/>
</dbReference>
<accession>A0ABS6DSD0</accession>
<keyword evidence="1" id="KW-0175">Coiled coil</keyword>
<evidence type="ECO:0000313" key="4">
    <source>
        <dbReference type="Proteomes" id="UP000812267"/>
    </source>
</evidence>
<evidence type="ECO:0000313" key="3">
    <source>
        <dbReference type="EMBL" id="MBU4693927.1"/>
    </source>
</evidence>
<dbReference type="InterPro" id="IPR000055">
    <property type="entry name" value="Restrct_endonuc_typeI_TRD"/>
</dbReference>
<feature type="domain" description="Type I restriction modification DNA specificity" evidence="2">
    <location>
        <begin position="18"/>
        <end position="192"/>
    </location>
</feature>
<keyword evidence="3" id="KW-0378">Hydrolase</keyword>
<gene>
    <name evidence="3" type="ORF">KQ878_03470</name>
</gene>
<dbReference type="RefSeq" id="WP_216567951.1">
    <property type="nucleotide sequence ID" value="NZ_JAHMHK010000007.1"/>
</dbReference>
<evidence type="ECO:0000259" key="2">
    <source>
        <dbReference type="Pfam" id="PF01420"/>
    </source>
</evidence>
<keyword evidence="3" id="KW-0255">Endonuclease</keyword>
<keyword evidence="4" id="KW-1185">Reference proteome</keyword>
<feature type="coiled-coil region" evidence="1">
    <location>
        <begin position="173"/>
        <end position="207"/>
    </location>
</feature>
<proteinExistence type="predicted"/>
<dbReference type="EMBL" id="JAHMHK010000007">
    <property type="protein sequence ID" value="MBU4693927.1"/>
    <property type="molecule type" value="Genomic_DNA"/>
</dbReference>
<sequence>MKNKLVPEIRFKGFTNAWERKELLDCILSSFSGSTPNTNIKEFYNGDKNFSTINDISFANKYLYKTSKKITQIAVNSCNLNLLKPNNLMIAMYASYGKVAINTIETHINQAILALETPNAEFLYYRLLNLNINNVWNKVVSNGVQSNLNKQIILKHKIIIANEKENNLISHLLSKLDNTISLLQRKLEKLENIKNTLLEKMFASQNNPYPEIRFKGFTNAWEQKNSTELLTTYSIKNNKNKSLISYSISNKFGFVSQKEYFINGGSAVNGNKKNSKVITAESFAFNPSRINVGSISYYPFSENGLISNIYETFQTTKLINNNFFAEYLKTDNFKHIIKKSSTSGVREIFSFNKNDTIFIKIPSVNEQTRIASFYLIINSCISLLQRKLEKLENIKNTLLEKMFA</sequence>
<dbReference type="PANTHER" id="PTHR30408:SF12">
    <property type="entry name" value="TYPE I RESTRICTION ENZYME MJAVIII SPECIFICITY SUBUNIT"/>
    <property type="match status" value="1"/>
</dbReference>
<comment type="caution">
    <text evidence="3">The sequence shown here is derived from an EMBL/GenBank/DDBJ whole genome shotgun (WGS) entry which is preliminary data.</text>
</comment>
<dbReference type="Proteomes" id="UP000812267">
    <property type="component" value="Unassembled WGS sequence"/>
</dbReference>
<dbReference type="GO" id="GO:0004519">
    <property type="term" value="F:endonuclease activity"/>
    <property type="evidence" value="ECO:0007669"/>
    <property type="project" value="UniProtKB-KW"/>
</dbReference>